<dbReference type="CDD" id="cd10322">
    <property type="entry name" value="SLC5sbd"/>
    <property type="match status" value="1"/>
</dbReference>
<evidence type="ECO:0000256" key="8">
    <source>
        <dbReference type="SAM" id="Phobius"/>
    </source>
</evidence>
<dbReference type="RefSeq" id="WP_191274405.1">
    <property type="nucleotide sequence ID" value="NZ_BNDS01000013.1"/>
</dbReference>
<comment type="subcellular location">
    <subcellularLocation>
        <location evidence="1">Membrane</location>
        <topology evidence="1">Multi-pass membrane protein</topology>
    </subcellularLocation>
</comment>
<dbReference type="Gene3D" id="1.20.1730.10">
    <property type="entry name" value="Sodium/glucose cotransporter"/>
    <property type="match status" value="1"/>
</dbReference>
<feature type="transmembrane region" description="Helical" evidence="8">
    <location>
        <begin position="186"/>
        <end position="204"/>
    </location>
</feature>
<feature type="transmembrane region" description="Helical" evidence="8">
    <location>
        <begin position="361"/>
        <end position="378"/>
    </location>
</feature>
<dbReference type="PROSITE" id="PS50283">
    <property type="entry name" value="NA_SOLUT_SYMP_3"/>
    <property type="match status" value="1"/>
</dbReference>
<dbReference type="InterPro" id="IPR050277">
    <property type="entry name" value="Sodium:Solute_Symporter"/>
</dbReference>
<feature type="transmembrane region" description="Helical" evidence="8">
    <location>
        <begin position="155"/>
        <end position="174"/>
    </location>
</feature>
<keyword evidence="3" id="KW-0813">Transport</keyword>
<dbReference type="PANTHER" id="PTHR48086">
    <property type="entry name" value="SODIUM/PROLINE SYMPORTER-RELATED"/>
    <property type="match status" value="1"/>
</dbReference>
<evidence type="ECO:0000256" key="4">
    <source>
        <dbReference type="ARBA" id="ARBA00022692"/>
    </source>
</evidence>
<keyword evidence="5 8" id="KW-1133">Transmembrane helix</keyword>
<evidence type="ECO:0000256" key="6">
    <source>
        <dbReference type="ARBA" id="ARBA00023136"/>
    </source>
</evidence>
<feature type="transmembrane region" description="Helical" evidence="8">
    <location>
        <begin position="384"/>
        <end position="407"/>
    </location>
</feature>
<accession>A0ABQ3N3V0</accession>
<keyword evidence="4 8" id="KW-0812">Transmembrane</keyword>
<comment type="similarity">
    <text evidence="2 7">Belongs to the sodium:solute symporter (SSF) (TC 2.A.21) family.</text>
</comment>
<proteinExistence type="inferred from homology"/>
<evidence type="ECO:0000256" key="2">
    <source>
        <dbReference type="ARBA" id="ARBA00006434"/>
    </source>
</evidence>
<feature type="transmembrane region" description="Helical" evidence="8">
    <location>
        <begin position="43"/>
        <end position="68"/>
    </location>
</feature>
<dbReference type="Proteomes" id="UP000637074">
    <property type="component" value="Unassembled WGS sequence"/>
</dbReference>
<dbReference type="EMBL" id="BNDS01000013">
    <property type="protein sequence ID" value="GHH99599.1"/>
    <property type="molecule type" value="Genomic_DNA"/>
</dbReference>
<evidence type="ECO:0000313" key="9">
    <source>
        <dbReference type="EMBL" id="GHH99599.1"/>
    </source>
</evidence>
<evidence type="ECO:0000313" key="10">
    <source>
        <dbReference type="Proteomes" id="UP000637074"/>
    </source>
</evidence>
<keyword evidence="6 8" id="KW-0472">Membrane</keyword>
<gene>
    <name evidence="9" type="primary">yhjB_2</name>
    <name evidence="9" type="ORF">AM1BK_31420</name>
</gene>
<feature type="transmembrane region" description="Helical" evidence="8">
    <location>
        <begin position="313"/>
        <end position="341"/>
    </location>
</feature>
<dbReference type="InterPro" id="IPR001734">
    <property type="entry name" value="Na/solute_symporter"/>
</dbReference>
<evidence type="ECO:0000256" key="7">
    <source>
        <dbReference type="RuleBase" id="RU362091"/>
    </source>
</evidence>
<dbReference type="Pfam" id="PF00474">
    <property type="entry name" value="SSF"/>
    <property type="match status" value="1"/>
</dbReference>
<feature type="transmembrane region" description="Helical" evidence="8">
    <location>
        <begin position="419"/>
        <end position="442"/>
    </location>
</feature>
<sequence>MNISLAIIFGFLLFSLYLGIRARKGEKMDLEQWAVGGRKLGTVFVFFLLAGEAYTTFTFLGGSGFAYAAGGPSFYIFNAAYFVLSYWLLPPIWQYAKEHKLLSQSDFFAHKYKSTALGVIVAIAGVIAMIPYIVLQLKGLGIIVSEASYGAISPTAAIWIGLIAVTTFVIISGLNGSAWTAVLKDILILIVVIFIGTYLPYHYYGGFQAMFEAVHAAKPDFITLPDAGLSTSWFVSTLVLWTFGVYMWPHIFPTIFASKSKKAIKRNAIIMPLYQIVLVFVIFVGFAAVLQVPGLENTDLALFELAKKTFDPWFVGVIGAAGILAALIPSSVLLLASATIISKNIFKVVRPNTSDQALNKLTRYLVVAVALASLFFTFNGANTIVTLLLMGYSLVTQLFPALFFSLLKRNPVTKQGAIAGILTGIAAVAYITISGQTIGTIFPSLPQALKDFDVGIIALLVNLIFTFAVSAFTKDKNQNNGKVINQSAS</sequence>
<comment type="caution">
    <text evidence="9">The sequence shown here is derived from an EMBL/GenBank/DDBJ whole genome shotgun (WGS) entry which is preliminary data.</text>
</comment>
<feature type="transmembrane region" description="Helical" evidence="8">
    <location>
        <begin position="454"/>
        <end position="472"/>
    </location>
</feature>
<feature type="transmembrane region" description="Helical" evidence="8">
    <location>
        <begin position="74"/>
        <end position="93"/>
    </location>
</feature>
<evidence type="ECO:0000256" key="1">
    <source>
        <dbReference type="ARBA" id="ARBA00004141"/>
    </source>
</evidence>
<protein>
    <submittedName>
        <fullName evidence="9">Symporter YhjB</fullName>
    </submittedName>
</protein>
<name>A0ABQ3N3V0_9BACI</name>
<organism evidence="9 10">
    <name type="scientific">Neobacillus kokaensis</name>
    <dbReference type="NCBI Taxonomy" id="2759023"/>
    <lineage>
        <taxon>Bacteria</taxon>
        <taxon>Bacillati</taxon>
        <taxon>Bacillota</taxon>
        <taxon>Bacilli</taxon>
        <taxon>Bacillales</taxon>
        <taxon>Bacillaceae</taxon>
        <taxon>Neobacillus</taxon>
    </lineage>
</organism>
<reference evidence="9 10" key="1">
    <citation type="journal article" date="2022" name="Int. J. Syst. Evol. Microbiol.">
        <title>Neobacillus kokaensis sp. nov., isolated from soil.</title>
        <authorList>
            <person name="Yuki K."/>
            <person name="Matsubara H."/>
            <person name="Yamaguchi S."/>
        </authorList>
    </citation>
    <scope>NUCLEOTIDE SEQUENCE [LARGE SCALE GENOMIC DNA]</scope>
    <source>
        <strain evidence="9 10">LOB 377</strain>
    </source>
</reference>
<dbReference type="InterPro" id="IPR038377">
    <property type="entry name" value="Na/Glc_symporter_sf"/>
</dbReference>
<dbReference type="PANTHER" id="PTHR48086:SF8">
    <property type="entry name" value="MONOCARBOXYLIC ACID PERMEASE"/>
    <property type="match status" value="1"/>
</dbReference>
<evidence type="ECO:0000256" key="5">
    <source>
        <dbReference type="ARBA" id="ARBA00022989"/>
    </source>
</evidence>
<keyword evidence="10" id="KW-1185">Reference proteome</keyword>
<feature type="transmembrane region" description="Helical" evidence="8">
    <location>
        <begin position="114"/>
        <end position="135"/>
    </location>
</feature>
<feature type="transmembrane region" description="Helical" evidence="8">
    <location>
        <begin position="233"/>
        <end position="252"/>
    </location>
</feature>
<feature type="transmembrane region" description="Helical" evidence="8">
    <location>
        <begin position="6"/>
        <end position="22"/>
    </location>
</feature>
<feature type="transmembrane region" description="Helical" evidence="8">
    <location>
        <begin position="273"/>
        <end position="293"/>
    </location>
</feature>
<evidence type="ECO:0000256" key="3">
    <source>
        <dbReference type="ARBA" id="ARBA00022448"/>
    </source>
</evidence>